<comment type="caution">
    <text evidence="1">The sequence shown here is derived from an EMBL/GenBank/DDBJ whole genome shotgun (WGS) entry which is preliminary data.</text>
</comment>
<sequence length="127" mass="13620">MATVVNTSSDAVMRSGARAVQVCRRRGQGLRRRVFRAATRRRSSNLQAETVKLAGLTAKQFTSAIATEPTGAQIGTLDAVAHGRLHGAACHACLFAAETSCERGNHFLDRELLVETFSGRPGGFFTT</sequence>
<dbReference type="AlphaFoldDB" id="A0A4U0SV52"/>
<organism evidence="1 2">
    <name type="scientific">Actinacidiphila oryziradicis</name>
    <dbReference type="NCBI Taxonomy" id="2571141"/>
    <lineage>
        <taxon>Bacteria</taxon>
        <taxon>Bacillati</taxon>
        <taxon>Actinomycetota</taxon>
        <taxon>Actinomycetes</taxon>
        <taxon>Kitasatosporales</taxon>
        <taxon>Streptomycetaceae</taxon>
        <taxon>Actinacidiphila</taxon>
    </lineage>
</organism>
<evidence type="ECO:0000313" key="2">
    <source>
        <dbReference type="Proteomes" id="UP000305778"/>
    </source>
</evidence>
<gene>
    <name evidence="1" type="ORF">FCI23_09095</name>
</gene>
<reference evidence="1 2" key="1">
    <citation type="submission" date="2019-04" db="EMBL/GenBank/DDBJ databases">
        <title>Streptomyces oryziradicis sp. nov., a novel actinomycete isolated from rhizosphere soil of rice (Oryza sativa L.).</title>
        <authorList>
            <person name="Li C."/>
        </authorList>
    </citation>
    <scope>NUCLEOTIDE SEQUENCE [LARGE SCALE GENOMIC DNA]</scope>
    <source>
        <strain evidence="1 2">NEAU-C40</strain>
    </source>
</reference>
<proteinExistence type="predicted"/>
<keyword evidence="2" id="KW-1185">Reference proteome</keyword>
<protein>
    <submittedName>
        <fullName evidence="1">Uncharacterized protein</fullName>
    </submittedName>
</protein>
<name>A0A4U0SV52_9ACTN</name>
<dbReference type="Proteomes" id="UP000305778">
    <property type="component" value="Unassembled WGS sequence"/>
</dbReference>
<dbReference type="RefSeq" id="WP_136722953.1">
    <property type="nucleotide sequence ID" value="NZ_SUMC01000006.1"/>
</dbReference>
<accession>A0A4U0SV52</accession>
<evidence type="ECO:0000313" key="1">
    <source>
        <dbReference type="EMBL" id="TKA11957.1"/>
    </source>
</evidence>
<dbReference type="EMBL" id="SUMC01000006">
    <property type="protein sequence ID" value="TKA11957.1"/>
    <property type="molecule type" value="Genomic_DNA"/>
</dbReference>
<dbReference type="OrthoDB" id="9134227at2"/>